<feature type="transmembrane region" description="Helical" evidence="6">
    <location>
        <begin position="244"/>
        <end position="264"/>
    </location>
</feature>
<keyword evidence="5" id="KW-0458">Lysosome</keyword>
<keyword evidence="4 6" id="KW-0472">Membrane</keyword>
<dbReference type="InterPro" id="IPR029723">
    <property type="entry name" value="GPR137"/>
</dbReference>
<dbReference type="AlphaFoldDB" id="A0A2U3VH07"/>
<dbReference type="InParanoid" id="A0A2U3VH07"/>
<evidence type="ECO:0000256" key="2">
    <source>
        <dbReference type="ARBA" id="ARBA00022692"/>
    </source>
</evidence>
<dbReference type="GO" id="GO:0045671">
    <property type="term" value="P:negative regulation of osteoclast differentiation"/>
    <property type="evidence" value="ECO:0007669"/>
    <property type="project" value="TreeGrafter"/>
</dbReference>
<keyword evidence="2 6" id="KW-0812">Transmembrane</keyword>
<dbReference type="GO" id="GO:1904263">
    <property type="term" value="P:positive regulation of TORC1 signaling"/>
    <property type="evidence" value="ECO:0007669"/>
    <property type="project" value="TreeGrafter"/>
</dbReference>
<protein>
    <submittedName>
        <fullName evidence="8">Integral membrane protein GPR137 isoform X1</fullName>
    </submittedName>
</protein>
<evidence type="ECO:0000313" key="7">
    <source>
        <dbReference type="Proteomes" id="UP000245340"/>
    </source>
</evidence>
<dbReference type="PANTHER" id="PTHR15146">
    <property type="entry name" value="INTEGRAL MEMBRANE PROTEIN GPR137"/>
    <property type="match status" value="1"/>
</dbReference>
<evidence type="ECO:0000256" key="3">
    <source>
        <dbReference type="ARBA" id="ARBA00022989"/>
    </source>
</evidence>
<comment type="subcellular location">
    <subcellularLocation>
        <location evidence="1">Lysosome membrane</location>
        <topology evidence="1">Multi-pass membrane protein</topology>
    </subcellularLocation>
</comment>
<dbReference type="CTD" id="56834"/>
<feature type="transmembrane region" description="Helical" evidence="6">
    <location>
        <begin position="276"/>
        <end position="300"/>
    </location>
</feature>
<dbReference type="GeneID" id="101374170"/>
<dbReference type="GO" id="GO:0010506">
    <property type="term" value="P:regulation of autophagy"/>
    <property type="evidence" value="ECO:0007669"/>
    <property type="project" value="TreeGrafter"/>
</dbReference>
<feature type="transmembrane region" description="Helical" evidence="6">
    <location>
        <begin position="402"/>
        <end position="426"/>
    </location>
</feature>
<feature type="transmembrane region" description="Helical" evidence="6">
    <location>
        <begin position="364"/>
        <end position="381"/>
    </location>
</feature>
<gene>
    <name evidence="8" type="primary">GPR137</name>
</gene>
<keyword evidence="7" id="KW-1185">Reference proteome</keyword>
<dbReference type="GO" id="GO:0005765">
    <property type="term" value="C:lysosomal membrane"/>
    <property type="evidence" value="ECO:0007669"/>
    <property type="project" value="UniProtKB-SubCell"/>
</dbReference>
<dbReference type="STRING" id="9708.A0A2U3VH07"/>
<reference evidence="8" key="1">
    <citation type="submission" date="2025-08" db="UniProtKB">
        <authorList>
            <consortium name="RefSeq"/>
        </authorList>
    </citation>
    <scope>IDENTIFICATION</scope>
</reference>
<name>A0A2U3VH07_ODORO</name>
<dbReference type="KEGG" id="oro:101374170"/>
<dbReference type="PANTHER" id="PTHR15146:SF5">
    <property type="entry name" value="INTEGRAL MEMBRANE PROTEIN GPR137"/>
    <property type="match status" value="1"/>
</dbReference>
<evidence type="ECO:0000256" key="5">
    <source>
        <dbReference type="ARBA" id="ARBA00023228"/>
    </source>
</evidence>
<feature type="transmembrane region" description="Helical" evidence="6">
    <location>
        <begin position="456"/>
        <end position="478"/>
    </location>
</feature>
<dbReference type="OrthoDB" id="192544at2759"/>
<feature type="transmembrane region" description="Helical" evidence="6">
    <location>
        <begin position="211"/>
        <end position="232"/>
    </location>
</feature>
<dbReference type="GO" id="GO:0045779">
    <property type="term" value="P:negative regulation of bone resorption"/>
    <property type="evidence" value="ECO:0007669"/>
    <property type="project" value="TreeGrafter"/>
</dbReference>
<dbReference type="CDD" id="cd21474">
    <property type="entry name" value="7tm_GPR137A"/>
    <property type="match status" value="1"/>
</dbReference>
<sequence length="617" mass="67365">MKWGVGWGQRPEFRGQKAEAIPNPDYWRGERPPVWGGGELGVERPRQRPLPLAEGYLPALPLQPGRLERARPGTPVLHPLHPLALALGLAQGQDPAHFPPLPSTGSVLPLSRVRGPGPRLSVSRCKGRVPLLRGKGLASCSFFPPELPVSVAAPCNSHPSIFISLAPCQPSISFSGIQTSLPDMESNLSGLVPAAGLVPALPPAVTLGLTAAYTTLYALLFFSVYAQLWLVLLYGHKRLSYQTVFLALCLLWAALRTTLFSFYFRDTPRANRLGPLPFWLLYCCPVCLQFFTLTLMNLYFAQVVFKAKAKRRPEMSRGLLAVRGAFVGASLLFLLVNVLCAVLSRRRRAQPWALLLVRVLVSDSLFVICALSLAACLCLVARRAPSTSIYLEAKGTSVCQAAAMGGAMVLLYASRACYNLAALALAPRSRLDAFDYDWYNVSDQADLVNDLGNKGYLVFGLILFVWELLPTTLLVGFFRVHRPPQDLSTSRILNGQVFGSRSYFFDRAGHCEDEGCSWEHGRSESTRCWDQVATTTVSTPLHRRDPLLFSPLNTQTPVLQSQAPVPSTFAASCPGSWEAVAASSPGRLLATPVIVSLCCPLGWGAWPWLPDARSTLA</sequence>
<accession>A0A2U3VH07</accession>
<dbReference type="Proteomes" id="UP000245340">
    <property type="component" value="Unplaced"/>
</dbReference>
<evidence type="ECO:0000313" key="8">
    <source>
        <dbReference type="RefSeq" id="XP_004394055.1"/>
    </source>
</evidence>
<keyword evidence="3 6" id="KW-1133">Transmembrane helix</keyword>
<evidence type="ECO:0000256" key="6">
    <source>
        <dbReference type="SAM" id="Phobius"/>
    </source>
</evidence>
<proteinExistence type="predicted"/>
<organism evidence="7 8">
    <name type="scientific">Odobenus rosmarus divergens</name>
    <name type="common">Pacific walrus</name>
    <dbReference type="NCBI Taxonomy" id="9708"/>
    <lineage>
        <taxon>Eukaryota</taxon>
        <taxon>Metazoa</taxon>
        <taxon>Chordata</taxon>
        <taxon>Craniata</taxon>
        <taxon>Vertebrata</taxon>
        <taxon>Euteleostomi</taxon>
        <taxon>Mammalia</taxon>
        <taxon>Eutheria</taxon>
        <taxon>Laurasiatheria</taxon>
        <taxon>Carnivora</taxon>
        <taxon>Caniformia</taxon>
        <taxon>Pinnipedia</taxon>
        <taxon>Odobenidae</taxon>
        <taxon>Odobenus</taxon>
    </lineage>
</organism>
<evidence type="ECO:0000256" key="1">
    <source>
        <dbReference type="ARBA" id="ARBA00004155"/>
    </source>
</evidence>
<feature type="transmembrane region" description="Helical" evidence="6">
    <location>
        <begin position="320"/>
        <end position="344"/>
    </location>
</feature>
<dbReference type="RefSeq" id="XP_004394055.1">
    <property type="nucleotide sequence ID" value="XM_004393998.2"/>
</dbReference>
<evidence type="ECO:0000256" key="4">
    <source>
        <dbReference type="ARBA" id="ARBA00023136"/>
    </source>
</evidence>